<evidence type="ECO:0000313" key="21">
    <source>
        <dbReference type="Ensembl" id="ENSSAUP00010002015.1"/>
    </source>
</evidence>
<dbReference type="CDD" id="cd07042">
    <property type="entry name" value="STAS_SulP_like_sulfate_transporter"/>
    <property type="match status" value="1"/>
</dbReference>
<dbReference type="InterPro" id="IPR011547">
    <property type="entry name" value="SLC26A/SulP_dom"/>
</dbReference>
<dbReference type="Pfam" id="PF00916">
    <property type="entry name" value="Sulfate_transp"/>
    <property type="match status" value="1"/>
</dbReference>
<keyword evidence="22" id="KW-1185">Reference proteome</keyword>
<evidence type="ECO:0000256" key="16">
    <source>
        <dbReference type="ARBA" id="ARBA00054369"/>
    </source>
</evidence>
<name>A0A671TL38_SPAAU</name>
<evidence type="ECO:0000256" key="1">
    <source>
        <dbReference type="ARBA" id="ARBA00004155"/>
    </source>
</evidence>
<evidence type="ECO:0000256" key="8">
    <source>
        <dbReference type="ARBA" id="ARBA00022692"/>
    </source>
</evidence>
<dbReference type="GO" id="GO:0008509">
    <property type="term" value="F:monoatomic anion transmembrane transporter activity"/>
    <property type="evidence" value="ECO:0007669"/>
    <property type="project" value="UniProtKB-ARBA"/>
</dbReference>
<evidence type="ECO:0000256" key="19">
    <source>
        <dbReference type="SAM" id="Phobius"/>
    </source>
</evidence>
<accession>A0A671TL38</accession>
<evidence type="ECO:0000256" key="12">
    <source>
        <dbReference type="ARBA" id="ARBA00023228"/>
    </source>
</evidence>
<sequence length="581" mass="62843">MDQPLLGRVSAAGRGCCSYSTLKAWLPILSWLPRYKLKWLKMDLLAGLTVGLTTVPQALAYAEVAGLPVQYGLYSAFMGGFIYTLLGTSKDVTLGPTAIMSLLCFSVVGGQPHRAVLLSLLCGLIQAVMALLRLGFLLDFISFPVIKGFTCAAAVTIGFGQVKNILGLQGIPQEFFLEVYYTFYRIPEARIGDVVLGLLCLGLLIMLLFMKASLGSDEAPYSSCSRVARKLVWTVATMRNSLVVLAASFIAFSWDAYGYHVFTITGKTSPGLPPFTPPPTTDTTANGTVVSFGEIVEGFGGALAVIPFMGLLESIAIAKAFASQNDYRIDANQELLAIGVTNIMGSFVSAYPVTGSFGRTAVNSQTGVCTPAGGIVTSVIVLLSLAFLMPVFYYIPKASLAAVIICAVAPMVDYQVVAKMWRIRKLDLLPFLVTFLMSFWQVQYGILGGVAASGAMLLYNIARPRIEQVSDHGVLVMECDSGLSFPATEYLSHVIHTQALQASPPRSVVLDCHHVSTIDYSVISELRDLLRQFKLREVHLVFSRLQPSVLTVLLAADLQGLRYTDSVEAALQMETENQPND</sequence>
<feature type="transmembrane region" description="Helical" evidence="19">
    <location>
        <begin position="44"/>
        <end position="62"/>
    </location>
</feature>
<comment type="catalytic activity">
    <reaction evidence="14">
        <text>sulfate(in) + H(+)(in) = sulfate(out) + H(+)(out)</text>
        <dbReference type="Rhea" id="RHEA:28574"/>
        <dbReference type="ChEBI" id="CHEBI:15378"/>
        <dbReference type="ChEBI" id="CHEBI:16189"/>
    </reaction>
</comment>
<evidence type="ECO:0000256" key="11">
    <source>
        <dbReference type="ARBA" id="ARBA00023136"/>
    </source>
</evidence>
<evidence type="ECO:0000256" key="6">
    <source>
        <dbReference type="ARBA" id="ARBA00022475"/>
    </source>
</evidence>
<dbReference type="GO" id="GO:0015297">
    <property type="term" value="F:antiporter activity"/>
    <property type="evidence" value="ECO:0007669"/>
    <property type="project" value="UniProtKB-KW"/>
</dbReference>
<dbReference type="GO" id="GO:0005765">
    <property type="term" value="C:lysosomal membrane"/>
    <property type="evidence" value="ECO:0007669"/>
    <property type="project" value="UniProtKB-SubCell"/>
</dbReference>
<dbReference type="AlphaFoldDB" id="A0A671TL38"/>
<dbReference type="InterPro" id="IPR018045">
    <property type="entry name" value="S04_transporter_CS"/>
</dbReference>
<dbReference type="InterPro" id="IPR001902">
    <property type="entry name" value="SLC26A/SulP_fam"/>
</dbReference>
<dbReference type="SUPFAM" id="SSF52091">
    <property type="entry name" value="SpoIIaa-like"/>
    <property type="match status" value="1"/>
</dbReference>
<evidence type="ECO:0000256" key="15">
    <source>
        <dbReference type="ARBA" id="ARBA00052349"/>
    </source>
</evidence>
<keyword evidence="7" id="KW-0039">Anion exchange</keyword>
<dbReference type="GO" id="GO:0008271">
    <property type="term" value="F:secondary active sulfate transmembrane transporter activity"/>
    <property type="evidence" value="ECO:0007669"/>
    <property type="project" value="InterPro"/>
</dbReference>
<comment type="similarity">
    <text evidence="4">Belongs to the SLC26A/SulP transporter (TC 2.A.53) family.</text>
</comment>
<evidence type="ECO:0000256" key="9">
    <source>
        <dbReference type="ARBA" id="ARBA00022989"/>
    </source>
</evidence>
<reference evidence="21" key="3">
    <citation type="submission" date="2025-09" db="UniProtKB">
        <authorList>
            <consortium name="Ensembl"/>
        </authorList>
    </citation>
    <scope>IDENTIFICATION</scope>
</reference>
<keyword evidence="8 19" id="KW-0812">Transmembrane</keyword>
<dbReference type="Proteomes" id="UP000472265">
    <property type="component" value="Chromosome 1"/>
</dbReference>
<evidence type="ECO:0000256" key="10">
    <source>
        <dbReference type="ARBA" id="ARBA00023065"/>
    </source>
</evidence>
<evidence type="ECO:0000256" key="13">
    <source>
        <dbReference type="ARBA" id="ARBA00049347"/>
    </source>
</evidence>
<keyword evidence="12" id="KW-0458">Lysosome</keyword>
<protein>
    <recommendedName>
        <fullName evidence="17">Sodium-independent sulfate anion transporter</fullName>
    </recommendedName>
    <alternativeName>
        <fullName evidence="18">Solute carrier family 26 member 11</fullName>
    </alternativeName>
</protein>
<proteinExistence type="inferred from homology"/>
<dbReference type="InterPro" id="IPR002645">
    <property type="entry name" value="STAS_dom"/>
</dbReference>
<keyword evidence="11 19" id="KW-0472">Membrane</keyword>
<dbReference type="PANTHER" id="PTHR11814">
    <property type="entry name" value="SULFATE TRANSPORTER"/>
    <property type="match status" value="1"/>
</dbReference>
<evidence type="ECO:0000256" key="2">
    <source>
        <dbReference type="ARBA" id="ARBA00004424"/>
    </source>
</evidence>
<reference evidence="21" key="2">
    <citation type="submission" date="2025-08" db="UniProtKB">
        <authorList>
            <consortium name="Ensembl"/>
        </authorList>
    </citation>
    <scope>IDENTIFICATION</scope>
</reference>
<keyword evidence="9 19" id="KW-1133">Transmembrane helix</keyword>
<comment type="catalytic activity">
    <reaction evidence="15">
        <text>oxalate(in) + chloride(out) = oxalate(out) + chloride(in)</text>
        <dbReference type="Rhea" id="RHEA:72263"/>
        <dbReference type="ChEBI" id="CHEBI:17996"/>
        <dbReference type="ChEBI" id="CHEBI:30623"/>
    </reaction>
</comment>
<keyword evidence="6" id="KW-1003">Cell membrane</keyword>
<gene>
    <name evidence="21" type="primary">SLC26A11</name>
    <name evidence="21" type="synonym">slc26a11</name>
</gene>
<dbReference type="Gene3D" id="3.30.750.24">
    <property type="entry name" value="STAS domain"/>
    <property type="match status" value="1"/>
</dbReference>
<evidence type="ECO:0000256" key="14">
    <source>
        <dbReference type="ARBA" id="ARBA00050316"/>
    </source>
</evidence>
<organism evidence="21 22">
    <name type="scientific">Sparus aurata</name>
    <name type="common">Gilthead sea bream</name>
    <dbReference type="NCBI Taxonomy" id="8175"/>
    <lineage>
        <taxon>Eukaryota</taxon>
        <taxon>Metazoa</taxon>
        <taxon>Chordata</taxon>
        <taxon>Craniata</taxon>
        <taxon>Vertebrata</taxon>
        <taxon>Euteleostomi</taxon>
        <taxon>Actinopterygii</taxon>
        <taxon>Neopterygii</taxon>
        <taxon>Teleostei</taxon>
        <taxon>Neoteleostei</taxon>
        <taxon>Acanthomorphata</taxon>
        <taxon>Eupercaria</taxon>
        <taxon>Spariformes</taxon>
        <taxon>Sparidae</taxon>
        <taxon>Sparus</taxon>
    </lineage>
</organism>
<feature type="transmembrane region" description="Helical" evidence="19">
    <location>
        <begin position="400"/>
        <end position="421"/>
    </location>
</feature>
<feature type="transmembrane region" description="Helical" evidence="19">
    <location>
        <begin position="116"/>
        <end position="136"/>
    </location>
</feature>
<comment type="function">
    <text evidence="16">Sodium-independent anion exchanger mediating bicarbonate, chloride, sulfate and oxalate transport. Exhibits sodium-independent sulfate anion transporter activity that may cooperate with SLC26A2 to mediate DIDS-sensitive sulfate uptake into high endothelial venules endothelial cells (HEVEC). In the kidney, mediates chloride-bicarbonate exchange, facilitating V-ATPase-mediated acid secretion. May function as a chloride channel, playing an important role in moderating chloride homeostasis and neuronal activity in the cerebellum.</text>
</comment>
<comment type="catalytic activity">
    <reaction evidence="13">
        <text>hydrogencarbonate(in) + chloride(out) = hydrogencarbonate(out) + chloride(in)</text>
        <dbReference type="Rhea" id="RHEA:72363"/>
        <dbReference type="ChEBI" id="CHEBI:17544"/>
        <dbReference type="ChEBI" id="CHEBI:17996"/>
    </reaction>
</comment>
<feature type="transmembrane region" description="Helical" evidence="19">
    <location>
        <begin position="231"/>
        <end position="254"/>
    </location>
</feature>
<evidence type="ECO:0000256" key="17">
    <source>
        <dbReference type="ARBA" id="ARBA00073161"/>
    </source>
</evidence>
<dbReference type="NCBIfam" id="TIGR00815">
    <property type="entry name" value="sulP"/>
    <property type="match status" value="1"/>
</dbReference>
<evidence type="ECO:0000259" key="20">
    <source>
        <dbReference type="PROSITE" id="PS50801"/>
    </source>
</evidence>
<dbReference type="GO" id="GO:0016323">
    <property type="term" value="C:basolateral plasma membrane"/>
    <property type="evidence" value="ECO:0007669"/>
    <property type="project" value="UniProtKB-SubCell"/>
</dbReference>
<dbReference type="FunFam" id="3.30.750.24:FF:000013">
    <property type="entry name" value="Solute carrier family 26 member 11"/>
    <property type="match status" value="1"/>
</dbReference>
<feature type="transmembrane region" description="Helical" evidence="19">
    <location>
        <begin position="191"/>
        <end position="210"/>
    </location>
</feature>
<reference evidence="21" key="1">
    <citation type="submission" date="2021-04" db="EMBL/GenBank/DDBJ databases">
        <authorList>
            <consortium name="Wellcome Sanger Institute Data Sharing"/>
        </authorList>
    </citation>
    <scope>NUCLEOTIDE SEQUENCE [LARGE SCALE GENOMIC DNA]</scope>
</reference>
<evidence type="ECO:0000256" key="18">
    <source>
        <dbReference type="ARBA" id="ARBA00083171"/>
    </source>
</evidence>
<dbReference type="Pfam" id="PF01740">
    <property type="entry name" value="STAS"/>
    <property type="match status" value="1"/>
</dbReference>
<feature type="transmembrane region" description="Helical" evidence="19">
    <location>
        <begin position="373"/>
        <end position="393"/>
    </location>
</feature>
<dbReference type="PROSITE" id="PS50801">
    <property type="entry name" value="STAS"/>
    <property type="match status" value="1"/>
</dbReference>
<feature type="transmembrane region" description="Helical" evidence="19">
    <location>
        <begin position="334"/>
        <end position="353"/>
    </location>
</feature>
<feature type="transmembrane region" description="Helical" evidence="19">
    <location>
        <begin position="299"/>
        <end position="322"/>
    </location>
</feature>
<evidence type="ECO:0000256" key="3">
    <source>
        <dbReference type="ARBA" id="ARBA00004554"/>
    </source>
</evidence>
<evidence type="ECO:0000256" key="7">
    <source>
        <dbReference type="ARBA" id="ARBA00022681"/>
    </source>
</evidence>
<feature type="transmembrane region" description="Helical" evidence="19">
    <location>
        <begin position="441"/>
        <end position="462"/>
    </location>
</feature>
<feature type="domain" description="STAS" evidence="20">
    <location>
        <begin position="464"/>
        <end position="558"/>
    </location>
</feature>
<dbReference type="InterPro" id="IPR036513">
    <property type="entry name" value="STAS_dom_sf"/>
</dbReference>
<comment type="subcellular location">
    <subcellularLocation>
        <location evidence="2">Apical cell membrane</location>
        <topology evidence="2">Multi-pass membrane protein</topology>
    </subcellularLocation>
    <subcellularLocation>
        <location evidence="3">Basolateral cell membrane</location>
        <topology evidence="3">Multi-pass membrane protein</topology>
    </subcellularLocation>
    <subcellularLocation>
        <location evidence="1">Lysosome membrane</location>
        <topology evidence="1">Multi-pass membrane protein</topology>
    </subcellularLocation>
</comment>
<dbReference type="GeneTree" id="ENSGT01150000286920"/>
<keyword evidence="10" id="KW-0406">Ion transport</keyword>
<evidence type="ECO:0000313" key="22">
    <source>
        <dbReference type="Proteomes" id="UP000472265"/>
    </source>
</evidence>
<dbReference type="GO" id="GO:0016324">
    <property type="term" value="C:apical plasma membrane"/>
    <property type="evidence" value="ECO:0007669"/>
    <property type="project" value="UniProtKB-SubCell"/>
</dbReference>
<evidence type="ECO:0000256" key="5">
    <source>
        <dbReference type="ARBA" id="ARBA00022448"/>
    </source>
</evidence>
<evidence type="ECO:0000256" key="4">
    <source>
        <dbReference type="ARBA" id="ARBA00008692"/>
    </source>
</evidence>
<dbReference type="PROSITE" id="PS01130">
    <property type="entry name" value="SLC26A"/>
    <property type="match status" value="1"/>
</dbReference>
<keyword evidence="5" id="KW-0813">Transport</keyword>
<dbReference type="Ensembl" id="ENSSAUT00010002092.1">
    <property type="protein sequence ID" value="ENSSAUP00010002015.1"/>
    <property type="gene ID" value="ENSSAUG00010001004.1"/>
</dbReference>